<name>A2F8F4_TRIV3</name>
<dbReference type="Proteomes" id="UP000001542">
    <property type="component" value="Unassembled WGS sequence"/>
</dbReference>
<protein>
    <recommendedName>
        <fullName evidence="4">Polymorphic outer membrane protein</fullName>
    </recommendedName>
</protein>
<keyword evidence="1" id="KW-0472">Membrane</keyword>
<dbReference type="SUPFAM" id="SSF51126">
    <property type="entry name" value="Pectin lyase-like"/>
    <property type="match status" value="1"/>
</dbReference>
<keyword evidence="1" id="KW-1133">Transmembrane helix</keyword>
<keyword evidence="1" id="KW-0812">Transmembrane</keyword>
<evidence type="ECO:0000256" key="1">
    <source>
        <dbReference type="SAM" id="Phobius"/>
    </source>
</evidence>
<evidence type="ECO:0000313" key="3">
    <source>
        <dbReference type="Proteomes" id="UP000001542"/>
    </source>
</evidence>
<dbReference type="KEGG" id="tva:4756606"/>
<dbReference type="VEuPathDB" id="TrichDB:TVAG_479770"/>
<dbReference type="InterPro" id="IPR011050">
    <property type="entry name" value="Pectin_lyase_fold/virulence"/>
</dbReference>
<reference evidence="2" key="2">
    <citation type="journal article" date="2007" name="Science">
        <title>Draft genome sequence of the sexually transmitted pathogen Trichomonas vaginalis.</title>
        <authorList>
            <person name="Carlton J.M."/>
            <person name="Hirt R.P."/>
            <person name="Silva J.C."/>
            <person name="Delcher A.L."/>
            <person name="Schatz M."/>
            <person name="Zhao Q."/>
            <person name="Wortman J.R."/>
            <person name="Bidwell S.L."/>
            <person name="Alsmark U.C.M."/>
            <person name="Besteiro S."/>
            <person name="Sicheritz-Ponten T."/>
            <person name="Noel C.J."/>
            <person name="Dacks J.B."/>
            <person name="Foster P.G."/>
            <person name="Simillion C."/>
            <person name="Van de Peer Y."/>
            <person name="Miranda-Saavedra D."/>
            <person name="Barton G.J."/>
            <person name="Westrop G.D."/>
            <person name="Mueller S."/>
            <person name="Dessi D."/>
            <person name="Fiori P.L."/>
            <person name="Ren Q."/>
            <person name="Paulsen I."/>
            <person name="Zhang H."/>
            <person name="Bastida-Corcuera F.D."/>
            <person name="Simoes-Barbosa A."/>
            <person name="Brown M.T."/>
            <person name="Hayes R.D."/>
            <person name="Mukherjee M."/>
            <person name="Okumura C.Y."/>
            <person name="Schneider R."/>
            <person name="Smith A.J."/>
            <person name="Vanacova S."/>
            <person name="Villalvazo M."/>
            <person name="Haas B.J."/>
            <person name="Pertea M."/>
            <person name="Feldblyum T.V."/>
            <person name="Utterback T.R."/>
            <person name="Shu C.L."/>
            <person name="Osoegawa K."/>
            <person name="de Jong P.J."/>
            <person name="Hrdy I."/>
            <person name="Horvathova L."/>
            <person name="Zubacova Z."/>
            <person name="Dolezal P."/>
            <person name="Malik S.B."/>
            <person name="Logsdon J.M. Jr."/>
            <person name="Henze K."/>
            <person name="Gupta A."/>
            <person name="Wang C.C."/>
            <person name="Dunne R.L."/>
            <person name="Upcroft J.A."/>
            <person name="Upcroft P."/>
            <person name="White O."/>
            <person name="Salzberg S.L."/>
            <person name="Tang P."/>
            <person name="Chiu C.-H."/>
            <person name="Lee Y.-S."/>
            <person name="Embley T.M."/>
            <person name="Coombs G.H."/>
            <person name="Mottram J.C."/>
            <person name="Tachezy J."/>
            <person name="Fraser-Liggett C.M."/>
            <person name="Johnson P.J."/>
        </authorList>
    </citation>
    <scope>NUCLEOTIDE SEQUENCE [LARGE SCALE GENOMIC DNA]</scope>
    <source>
        <strain evidence="2">G3</strain>
    </source>
</reference>
<sequence>MYLALKNFSLNGHHFIKMRIANVFYTLVLTSFTCMLVCCTSYSNQLNNHRIFHNGLRLHTDGSAFSTESLTLHDRIFANPDEIRVESSSFSNLYATGYSIQLQCGGAIFSNGTNVTVTNSRFDSCTATYGGAIAALLGSINVYSSTFENNLGNDSIGAIWVMSCYNSSIQDSNFSYNRANLYFGCVVANYSQIDILGCSFYNNTAPNGCCAIAIEQSNTAKVSRCTFDNMTEIPVLYIEYSINVMMTCLNFGQNINYIVKNVNIFNNILHDSSCVLYNLSSNDEEFVRTVEVPTVTEKVVTSYVPTIVERVVTTIVPTYVPTYVPTVTEKVVTTVVPTYVPTVTEKVVERVVTTVVPTYVPTVTEKVIERVVTTVVPTYVPTVTEKVIEKTVTVQKIVEKRITCEAPVYFPVARRSAHLLLGLNFVSN</sequence>
<evidence type="ECO:0008006" key="4">
    <source>
        <dbReference type="Google" id="ProtNLM"/>
    </source>
</evidence>
<keyword evidence="3" id="KW-1185">Reference proteome</keyword>
<dbReference type="EMBL" id="DS113661">
    <property type="protein sequence ID" value="EAX98805.1"/>
    <property type="molecule type" value="Genomic_DNA"/>
</dbReference>
<dbReference type="InParanoid" id="A2F8F4"/>
<feature type="transmembrane region" description="Helical" evidence="1">
    <location>
        <begin position="20"/>
        <end position="43"/>
    </location>
</feature>
<gene>
    <name evidence="2" type="ORF">TVAG_479770</name>
</gene>
<dbReference type="VEuPathDB" id="TrichDB:TVAGG3_0278600"/>
<dbReference type="RefSeq" id="XP_001311735.1">
    <property type="nucleotide sequence ID" value="XM_001311734.1"/>
</dbReference>
<organism evidence="2 3">
    <name type="scientific">Trichomonas vaginalis (strain ATCC PRA-98 / G3)</name>
    <dbReference type="NCBI Taxonomy" id="412133"/>
    <lineage>
        <taxon>Eukaryota</taxon>
        <taxon>Metamonada</taxon>
        <taxon>Parabasalia</taxon>
        <taxon>Trichomonadida</taxon>
        <taxon>Trichomonadidae</taxon>
        <taxon>Trichomonas</taxon>
    </lineage>
</organism>
<evidence type="ECO:0000313" key="2">
    <source>
        <dbReference type="EMBL" id="EAX98805.1"/>
    </source>
</evidence>
<accession>A2F8F4</accession>
<proteinExistence type="predicted"/>
<reference evidence="2" key="1">
    <citation type="submission" date="2006-10" db="EMBL/GenBank/DDBJ databases">
        <authorList>
            <person name="Amadeo P."/>
            <person name="Zhao Q."/>
            <person name="Wortman J."/>
            <person name="Fraser-Liggett C."/>
            <person name="Carlton J."/>
        </authorList>
    </citation>
    <scope>NUCLEOTIDE SEQUENCE</scope>
    <source>
        <strain evidence="2">G3</strain>
    </source>
</reference>
<dbReference type="AlphaFoldDB" id="A2F8F4"/>
<dbReference type="OrthoDB" id="509564at2759"/>